<evidence type="ECO:0000256" key="5">
    <source>
        <dbReference type="PIRSR" id="PIRSR001227-2"/>
    </source>
</evidence>
<feature type="binding site" evidence="5">
    <location>
        <position position="317"/>
    </location>
    <ligand>
        <name>Ca(2+)</name>
        <dbReference type="ChEBI" id="CHEBI:29108"/>
    </ligand>
</feature>
<reference evidence="7 8" key="1">
    <citation type="submission" date="2016-06" db="EMBL/GenBank/DDBJ databases">
        <authorList>
            <person name="Kjaerup R.B."/>
            <person name="Dalgaard T.S."/>
            <person name="Juul-Madsen H.R."/>
        </authorList>
    </citation>
    <scope>NUCLEOTIDE SEQUENCE [LARGE SCALE GENOMIC DNA]</scope>
    <source>
        <strain evidence="7 8">DSM 43913</strain>
    </source>
</reference>
<keyword evidence="3" id="KW-0865">Zymogen</keyword>
<dbReference type="Gene3D" id="1.10.1400.10">
    <property type="match status" value="1"/>
</dbReference>
<dbReference type="InterPro" id="IPR043146">
    <property type="entry name" value="Penicillin_amidase_N_B-knob"/>
</dbReference>
<dbReference type="Gene3D" id="2.30.120.10">
    <property type="match status" value="1"/>
</dbReference>
<evidence type="ECO:0000256" key="3">
    <source>
        <dbReference type="ARBA" id="ARBA00023145"/>
    </source>
</evidence>
<keyword evidence="2" id="KW-0378">Hydrolase</keyword>
<dbReference type="RefSeq" id="WP_088999673.1">
    <property type="nucleotide sequence ID" value="NZ_LT607733.1"/>
</dbReference>
<dbReference type="PANTHER" id="PTHR34218:SF4">
    <property type="entry name" value="ACYL-HOMOSERINE LACTONE ACYLASE QUIP"/>
    <property type="match status" value="1"/>
</dbReference>
<dbReference type="AlphaFoldDB" id="A0A1C5G6Z1"/>
<dbReference type="InterPro" id="IPR029055">
    <property type="entry name" value="Ntn_hydrolases_N"/>
</dbReference>
<keyword evidence="8" id="KW-1185">Reference proteome</keyword>
<dbReference type="EMBL" id="LT607733">
    <property type="protein sequence ID" value="SCG15683.1"/>
    <property type="molecule type" value="Genomic_DNA"/>
</dbReference>
<dbReference type="GO" id="GO:0017000">
    <property type="term" value="P:antibiotic biosynthetic process"/>
    <property type="evidence" value="ECO:0007669"/>
    <property type="project" value="InterPro"/>
</dbReference>
<evidence type="ECO:0000256" key="4">
    <source>
        <dbReference type="PIRSR" id="PIRSR001227-1"/>
    </source>
</evidence>
<name>A0A1C5G6Z1_MICEH</name>
<evidence type="ECO:0000256" key="6">
    <source>
        <dbReference type="SAM" id="MobiDB-lite"/>
    </source>
</evidence>
<dbReference type="PIRSF" id="PIRSF001227">
    <property type="entry name" value="Pen_acylase"/>
    <property type="match status" value="1"/>
</dbReference>
<feature type="binding site" evidence="5">
    <location>
        <position position="320"/>
    </location>
    <ligand>
        <name>Ca(2+)</name>
        <dbReference type="ChEBI" id="CHEBI:29108"/>
    </ligand>
</feature>
<dbReference type="Gene3D" id="1.10.439.10">
    <property type="entry name" value="Penicillin Amidohydrolase, domain 1"/>
    <property type="match status" value="1"/>
</dbReference>
<evidence type="ECO:0000313" key="8">
    <source>
        <dbReference type="Proteomes" id="UP000198251"/>
    </source>
</evidence>
<dbReference type="PANTHER" id="PTHR34218">
    <property type="entry name" value="PEPTIDASE S45 PENICILLIN AMIDASE"/>
    <property type="match status" value="1"/>
</dbReference>
<gene>
    <name evidence="7" type="ORF">GA0070610_1926</name>
</gene>
<dbReference type="GeneID" id="95801747"/>
<protein>
    <submittedName>
        <fullName evidence="7">Penicillin amidase</fullName>
    </submittedName>
</protein>
<dbReference type="SUPFAM" id="SSF56235">
    <property type="entry name" value="N-terminal nucleophile aminohydrolases (Ntn hydrolases)"/>
    <property type="match status" value="1"/>
</dbReference>
<keyword evidence="5" id="KW-0106">Calcium</keyword>
<evidence type="ECO:0000313" key="7">
    <source>
        <dbReference type="EMBL" id="SCG15683.1"/>
    </source>
</evidence>
<dbReference type="InterPro" id="IPR023343">
    <property type="entry name" value="Penicillin_amidase_dom1"/>
</dbReference>
<keyword evidence="5" id="KW-0479">Metal-binding</keyword>
<feature type="region of interest" description="Disordered" evidence="6">
    <location>
        <begin position="767"/>
        <end position="787"/>
    </location>
</feature>
<sequence length="811" mass="87045">MRAAAGILRLAAWPSSRALRRTRVLYLAALHGTVDIDRDARGIPWIRAGDERDLYVGVGVAMAYDRLWQMDVLRRRATGRLAEVFGARAAGSDVLARTLAFERAARQSEALLSPPARANLAAFAHGVDTAVRRMRRRGQLPPEFHLMRYRPGPWSVSDSLAIVKQLGFHLGRNLQQEMFRSRLLAERPDLVRSFLAPKYPPGGSVTIAADAPAGPAARRGDTALLSAAGAAHLGDLFAGRQGSGSNAWAVSAARSATGFAALANDPHILFTQPSLWYQLGLDLDGERAYGVTVPGVPGLVIGANPDLAWGVTNSTIDTQDLAVGERTDPPGESRWSQTGVVRVRGGNEISVTAAGGTGYVDLPGPRGAEADPVALYWSGLHPSTEAESCQRMWRARDYPAFRETLRGFGVPVLNLVVATRDGTVALRTAGIVPRRDRQEGLAPAGAAEVAARWSTTLGFDELPEVVDPPAGYVVSANHQILPDGVGPHLGSDWGGPYRADRIGELLTATPTAHPDDFGAWQMDLRNGRAQRILPTLLKALDEHPPESPLAVFGHQSLAAWDGRDDADQAAPLVFGALARVLTERWITSRLGAAVADAMTDATLQVDHLVMDGDARRRLGETEDLPVVVADALTEAARRLADRFGDDPTGWRYGRLNRIADQHPLAAVSETLRSLYGSPPTPVGGGGQSVCLMYPDRDGQVVEGAPWRFVVEFGSAGSTRIRDVLRHGSSGNPLSPHYGDQTPAHAEGRLYEVRLDSPPEVRRRLTLAPRTAGRSDRARRRWASPPASMVLTVTRARGVATGGDSNGSSPAR</sequence>
<feature type="binding site" evidence="5">
    <location>
        <position position="177"/>
    </location>
    <ligand>
        <name>Ca(2+)</name>
        <dbReference type="ChEBI" id="CHEBI:29108"/>
    </ligand>
</feature>
<evidence type="ECO:0000256" key="1">
    <source>
        <dbReference type="ARBA" id="ARBA00006586"/>
    </source>
</evidence>
<organism evidence="7 8">
    <name type="scientific">Micromonospora echinofusca</name>
    <dbReference type="NCBI Taxonomy" id="47858"/>
    <lineage>
        <taxon>Bacteria</taxon>
        <taxon>Bacillati</taxon>
        <taxon>Actinomycetota</taxon>
        <taxon>Actinomycetes</taxon>
        <taxon>Micromonosporales</taxon>
        <taxon>Micromonosporaceae</taxon>
        <taxon>Micromonospora</taxon>
    </lineage>
</organism>
<dbReference type="Pfam" id="PF01804">
    <property type="entry name" value="Penicil_amidase"/>
    <property type="match status" value="1"/>
</dbReference>
<dbReference type="Gene3D" id="3.60.20.10">
    <property type="entry name" value="Glutamine Phosphoribosylpyrophosphate, subunit 1, domain 1"/>
    <property type="match status" value="1"/>
</dbReference>
<dbReference type="Proteomes" id="UP000198251">
    <property type="component" value="Chromosome I"/>
</dbReference>
<accession>A0A1C5G6Z1</accession>
<dbReference type="InterPro" id="IPR002692">
    <property type="entry name" value="S45"/>
</dbReference>
<feature type="active site" description="Nucleophile" evidence="4">
    <location>
        <position position="245"/>
    </location>
</feature>
<comment type="similarity">
    <text evidence="1">Belongs to the peptidase S45 family.</text>
</comment>
<comment type="cofactor">
    <cofactor evidence="5">
        <name>Ca(2+)</name>
        <dbReference type="ChEBI" id="CHEBI:29108"/>
    </cofactor>
    <text evidence="5">Binds 1 Ca(2+) ion per dimer.</text>
</comment>
<dbReference type="InterPro" id="IPR043147">
    <property type="entry name" value="Penicillin_amidase_A-knob"/>
</dbReference>
<evidence type="ECO:0000256" key="2">
    <source>
        <dbReference type="ARBA" id="ARBA00022801"/>
    </source>
</evidence>
<proteinExistence type="inferred from homology"/>
<dbReference type="GO" id="GO:0016811">
    <property type="term" value="F:hydrolase activity, acting on carbon-nitrogen (but not peptide) bonds, in linear amides"/>
    <property type="evidence" value="ECO:0007669"/>
    <property type="project" value="InterPro"/>
</dbReference>
<dbReference type="InterPro" id="IPR014395">
    <property type="entry name" value="Pen/GL7ACA/AHL_acylase"/>
</dbReference>
<dbReference type="GO" id="GO:0046872">
    <property type="term" value="F:metal ion binding"/>
    <property type="evidence" value="ECO:0007669"/>
    <property type="project" value="UniProtKB-KW"/>
</dbReference>